<evidence type="ECO:0000313" key="10">
    <source>
        <dbReference type="Proteomes" id="UP000008810"/>
    </source>
</evidence>
<dbReference type="Proteomes" id="UP000008810">
    <property type="component" value="Chromosome 3"/>
</dbReference>
<evidence type="ECO:0000256" key="2">
    <source>
        <dbReference type="ARBA" id="ARBA00023015"/>
    </source>
</evidence>
<dbReference type="FunCoup" id="I1I8Z8">
    <property type="interactions" value="1"/>
</dbReference>
<keyword evidence="10" id="KW-1185">Reference proteome</keyword>
<reference evidence="9" key="3">
    <citation type="submission" date="2018-08" db="UniProtKB">
        <authorList>
            <consortium name="EnsemblPlants"/>
        </authorList>
    </citation>
    <scope>IDENTIFICATION</scope>
    <source>
        <strain evidence="9">cv. Bd21</strain>
    </source>
</reference>
<dbReference type="Pfam" id="PF02365">
    <property type="entry name" value="NAM"/>
    <property type="match status" value="1"/>
</dbReference>
<dbReference type="STRING" id="15368.I1I8Z8"/>
<keyword evidence="5" id="KW-0539">Nucleus</keyword>
<dbReference type="PANTHER" id="PTHR31719">
    <property type="entry name" value="NAC TRANSCRIPTION FACTOR 56"/>
    <property type="match status" value="1"/>
</dbReference>
<gene>
    <name evidence="9" type="primary">LOC100823190</name>
    <name evidence="8" type="ORF">BRADI_3g41470v3</name>
</gene>
<dbReference type="SUPFAM" id="SSF101941">
    <property type="entry name" value="NAC domain"/>
    <property type="match status" value="1"/>
</dbReference>
<evidence type="ECO:0000313" key="8">
    <source>
        <dbReference type="EMBL" id="KQJ99156.1"/>
    </source>
</evidence>
<dbReference type="eggNOG" id="ENOG502SKU7">
    <property type="taxonomic scope" value="Eukaryota"/>
</dbReference>
<dbReference type="InterPro" id="IPR036093">
    <property type="entry name" value="NAC_dom_sf"/>
</dbReference>
<dbReference type="GO" id="GO:0003677">
    <property type="term" value="F:DNA binding"/>
    <property type="evidence" value="ECO:0007669"/>
    <property type="project" value="UniProtKB-KW"/>
</dbReference>
<dbReference type="RefSeq" id="XP_010235343.1">
    <property type="nucleotide sequence ID" value="XM_010237041.3"/>
</dbReference>
<dbReference type="EnsemblPlants" id="KQJ99156">
    <property type="protein sequence ID" value="KQJ99156"/>
    <property type="gene ID" value="BRADI_3g41470v3"/>
</dbReference>
<feature type="domain" description="NAC" evidence="7">
    <location>
        <begin position="24"/>
        <end position="190"/>
    </location>
</feature>
<dbReference type="Gene3D" id="2.170.150.80">
    <property type="entry name" value="NAC domain"/>
    <property type="match status" value="1"/>
</dbReference>
<dbReference type="AlphaFoldDB" id="I1I8Z8"/>
<dbReference type="GO" id="GO:0006355">
    <property type="term" value="P:regulation of DNA-templated transcription"/>
    <property type="evidence" value="ECO:0007669"/>
    <property type="project" value="InterPro"/>
</dbReference>
<evidence type="ECO:0000259" key="7">
    <source>
        <dbReference type="PROSITE" id="PS51005"/>
    </source>
</evidence>
<dbReference type="GeneID" id="100823190"/>
<proteinExistence type="predicted"/>
<dbReference type="OrthoDB" id="676820at2759"/>
<organism evidence="8">
    <name type="scientific">Brachypodium distachyon</name>
    <name type="common">Purple false brome</name>
    <name type="synonym">Trachynia distachya</name>
    <dbReference type="NCBI Taxonomy" id="15368"/>
    <lineage>
        <taxon>Eukaryota</taxon>
        <taxon>Viridiplantae</taxon>
        <taxon>Streptophyta</taxon>
        <taxon>Embryophyta</taxon>
        <taxon>Tracheophyta</taxon>
        <taxon>Spermatophyta</taxon>
        <taxon>Magnoliopsida</taxon>
        <taxon>Liliopsida</taxon>
        <taxon>Poales</taxon>
        <taxon>Poaceae</taxon>
        <taxon>BOP clade</taxon>
        <taxon>Pooideae</taxon>
        <taxon>Stipodae</taxon>
        <taxon>Brachypodieae</taxon>
        <taxon>Brachypodium</taxon>
    </lineage>
</organism>
<keyword evidence="2" id="KW-0805">Transcription regulation</keyword>
<feature type="compositionally biased region" description="Acidic residues" evidence="6">
    <location>
        <begin position="240"/>
        <end position="251"/>
    </location>
</feature>
<dbReference type="EMBL" id="CM000882">
    <property type="protein sequence ID" value="KQJ99156.1"/>
    <property type="molecule type" value="Genomic_DNA"/>
</dbReference>
<evidence type="ECO:0000256" key="4">
    <source>
        <dbReference type="ARBA" id="ARBA00023163"/>
    </source>
</evidence>
<dbReference type="InterPro" id="IPR003441">
    <property type="entry name" value="NAC-dom"/>
</dbReference>
<dbReference type="KEGG" id="bdi:100823190"/>
<accession>I1I8Z8</accession>
<sequence length="251" mass="27088">MESSPVVLVRQGQGEEQAEVLRALPPGFRFRPTDEELVLQYLRRKALGFPLPAAVVPDLPRLHSLDPWDILTPGESEGEKYFFALRPSAARRTAAASGWWKPEGRERAVVAVCRSGRSHLVGVKRALAFVPRAHRGKKGSSSSSSSPAPALTAGWVMHEYRLALPPHHKNGCYLAQSGSEEWVVCRVFRRDTRPSSLSRRHTPAGHATMPMPASPSTSSSSSLSSSTSSCVTSGGSGSSSDDDDLQEEASS</sequence>
<dbReference type="PANTHER" id="PTHR31719:SF107">
    <property type="entry name" value="OS02G0285900 PROTEIN"/>
    <property type="match status" value="1"/>
</dbReference>
<dbReference type="GO" id="GO:0005634">
    <property type="term" value="C:nucleus"/>
    <property type="evidence" value="ECO:0007669"/>
    <property type="project" value="UniProtKB-SubCell"/>
</dbReference>
<name>I1I8Z8_BRADI</name>
<keyword evidence="3" id="KW-0238">DNA-binding</keyword>
<reference evidence="8" key="2">
    <citation type="submission" date="2017-06" db="EMBL/GenBank/DDBJ databases">
        <title>WGS assembly of Brachypodium distachyon.</title>
        <authorList>
            <consortium name="The International Brachypodium Initiative"/>
            <person name="Lucas S."/>
            <person name="Harmon-Smith M."/>
            <person name="Lail K."/>
            <person name="Tice H."/>
            <person name="Grimwood J."/>
            <person name="Bruce D."/>
            <person name="Barry K."/>
            <person name="Shu S."/>
            <person name="Lindquist E."/>
            <person name="Wang M."/>
            <person name="Pitluck S."/>
            <person name="Vogel J.P."/>
            <person name="Garvin D.F."/>
            <person name="Mockler T.C."/>
            <person name="Schmutz J."/>
            <person name="Rokhsar D."/>
            <person name="Bevan M.W."/>
        </authorList>
    </citation>
    <scope>NUCLEOTIDE SEQUENCE</scope>
    <source>
        <strain evidence="8">Bd21</strain>
    </source>
</reference>
<evidence type="ECO:0000256" key="1">
    <source>
        <dbReference type="ARBA" id="ARBA00004123"/>
    </source>
</evidence>
<dbReference type="Gramene" id="KQJ99156">
    <property type="protein sequence ID" value="KQJ99156"/>
    <property type="gene ID" value="BRADI_3g41470v3"/>
</dbReference>
<comment type="subcellular location">
    <subcellularLocation>
        <location evidence="1">Nucleus</location>
    </subcellularLocation>
</comment>
<evidence type="ECO:0000256" key="5">
    <source>
        <dbReference type="ARBA" id="ARBA00023242"/>
    </source>
</evidence>
<evidence type="ECO:0000256" key="3">
    <source>
        <dbReference type="ARBA" id="ARBA00023125"/>
    </source>
</evidence>
<keyword evidence="4" id="KW-0804">Transcription</keyword>
<protein>
    <recommendedName>
        <fullName evidence="7">NAC domain-containing protein</fullName>
    </recommendedName>
</protein>
<reference evidence="8 9" key="1">
    <citation type="journal article" date="2010" name="Nature">
        <title>Genome sequencing and analysis of the model grass Brachypodium distachyon.</title>
        <authorList>
            <consortium name="International Brachypodium Initiative"/>
        </authorList>
    </citation>
    <scope>NUCLEOTIDE SEQUENCE [LARGE SCALE GENOMIC DNA]</scope>
    <source>
        <strain evidence="8 9">Bd21</strain>
    </source>
</reference>
<dbReference type="OMA" id="TASGGCW"/>
<evidence type="ECO:0000313" key="9">
    <source>
        <dbReference type="EnsemblPlants" id="KQJ99156"/>
    </source>
</evidence>
<feature type="region of interest" description="Disordered" evidence="6">
    <location>
        <begin position="193"/>
        <end position="251"/>
    </location>
</feature>
<dbReference type="PROSITE" id="PS51005">
    <property type="entry name" value="NAC"/>
    <property type="match status" value="1"/>
</dbReference>
<feature type="compositionally biased region" description="Low complexity" evidence="6">
    <location>
        <begin position="214"/>
        <end position="233"/>
    </location>
</feature>
<evidence type="ECO:0000256" key="6">
    <source>
        <dbReference type="SAM" id="MobiDB-lite"/>
    </source>
</evidence>
<dbReference type="HOGENOM" id="CLU_035664_9_0_1"/>